<feature type="transmembrane region" description="Helical" evidence="7">
    <location>
        <begin position="12"/>
        <end position="32"/>
    </location>
</feature>
<evidence type="ECO:0000256" key="7">
    <source>
        <dbReference type="SAM" id="Phobius"/>
    </source>
</evidence>
<comment type="subcellular location">
    <subcellularLocation>
        <location evidence="1">Cell membrane</location>
        <topology evidence="1">Multi-pass membrane protein</topology>
    </subcellularLocation>
</comment>
<dbReference type="SUPFAM" id="SSF103473">
    <property type="entry name" value="MFS general substrate transporter"/>
    <property type="match status" value="1"/>
</dbReference>
<sequence>MTTRTVETTRSFPPAVAIAALGASSFMITLDATALHVALPTIAEELGAGLSALQWITNAYTLVFAGLLLSSGALSDRLGARRVFLAALLFFLGASTLCGLAPSTEVLIAARAIQGIGAAAILPSSMALLVHAFPNPKDRAYALGTWSAISAVALVAGPLLGGFLAGTLGWRAIFLLNLPVGLLAYIAASMSVGNPDQQRRAFDLLGQIFGMVALIALVFAATEGQELGWMSFPVLATAVVGVVALAAFVITERRHHDPMLPFQLFRSRAFTGAIMASFLYNFAYYGALFSLSIILQADGAAPVSVGLKFAPMTATTAIVAFAIGRMVAKFGAPLPGMVTLSIGAVGAALMVFGGFTSTIFLLGSLLIGIGGATLPAIVAAALENVPSARAGVGSAVLNTARQAGGAFGVAVLGTLIATASPSVALATISASFLLGAIAMKVSLNPAAK</sequence>
<dbReference type="Gene3D" id="1.20.1250.20">
    <property type="entry name" value="MFS general substrate transporter like domains"/>
    <property type="match status" value="1"/>
</dbReference>
<feature type="transmembrane region" description="Helical" evidence="7">
    <location>
        <begin position="403"/>
        <end position="419"/>
    </location>
</feature>
<dbReference type="GO" id="GO:0022857">
    <property type="term" value="F:transmembrane transporter activity"/>
    <property type="evidence" value="ECO:0007669"/>
    <property type="project" value="InterPro"/>
</dbReference>
<keyword evidence="3" id="KW-1003">Cell membrane</keyword>
<feature type="transmembrane region" description="Helical" evidence="7">
    <location>
        <begin position="227"/>
        <end position="250"/>
    </location>
</feature>
<keyword evidence="10" id="KW-1185">Reference proteome</keyword>
<dbReference type="AlphaFoldDB" id="A0A126V2V0"/>
<dbReference type="KEGG" id="hat:RC74_16225"/>
<reference evidence="9 10" key="1">
    <citation type="submission" date="2016-02" db="EMBL/GenBank/DDBJ databases">
        <title>Complete genome sequence of Halocynthiibacter arcticus PAMC 20958t from arctic marine sediment.</title>
        <authorList>
            <person name="Lee Y.M."/>
            <person name="Baek K."/>
            <person name="Lee H.K."/>
            <person name="Shin S.C."/>
        </authorList>
    </citation>
    <scope>NUCLEOTIDE SEQUENCE [LARGE SCALE GENOMIC DNA]</scope>
    <source>
        <strain evidence="9">PAMC 20958</strain>
    </source>
</reference>
<dbReference type="GO" id="GO:0005886">
    <property type="term" value="C:plasma membrane"/>
    <property type="evidence" value="ECO:0007669"/>
    <property type="project" value="UniProtKB-SubCell"/>
</dbReference>
<gene>
    <name evidence="9" type="ORF">RC74_16225</name>
</gene>
<evidence type="ECO:0000313" key="10">
    <source>
        <dbReference type="Proteomes" id="UP000070371"/>
    </source>
</evidence>
<feature type="transmembrane region" description="Helical" evidence="7">
    <location>
        <begin position="108"/>
        <end position="133"/>
    </location>
</feature>
<feature type="transmembrane region" description="Helical" evidence="7">
    <location>
        <begin position="334"/>
        <end position="353"/>
    </location>
</feature>
<evidence type="ECO:0000313" key="9">
    <source>
        <dbReference type="EMBL" id="AML52610.1"/>
    </source>
</evidence>
<dbReference type="PANTHER" id="PTHR42718">
    <property type="entry name" value="MAJOR FACILITATOR SUPERFAMILY MULTIDRUG TRANSPORTER MFSC"/>
    <property type="match status" value="1"/>
</dbReference>
<dbReference type="STRING" id="1579316.RC74_16225"/>
<keyword evidence="2" id="KW-0813">Transport</keyword>
<feature type="transmembrane region" description="Helical" evidence="7">
    <location>
        <begin position="204"/>
        <end position="221"/>
    </location>
</feature>
<dbReference type="NCBIfam" id="TIGR00711">
    <property type="entry name" value="efflux_EmrB"/>
    <property type="match status" value="1"/>
</dbReference>
<feature type="domain" description="Major facilitator superfamily (MFS) profile" evidence="8">
    <location>
        <begin position="17"/>
        <end position="447"/>
    </location>
</feature>
<organism evidence="9 10">
    <name type="scientific">Falsihalocynthiibacter arcticus</name>
    <dbReference type="NCBI Taxonomy" id="1579316"/>
    <lineage>
        <taxon>Bacteria</taxon>
        <taxon>Pseudomonadati</taxon>
        <taxon>Pseudomonadota</taxon>
        <taxon>Alphaproteobacteria</taxon>
        <taxon>Rhodobacterales</taxon>
        <taxon>Roseobacteraceae</taxon>
        <taxon>Falsihalocynthiibacter</taxon>
    </lineage>
</organism>
<dbReference type="PANTHER" id="PTHR42718:SF40">
    <property type="entry name" value="METHYLENOMYCIN A RESISTANCE PROTEIN"/>
    <property type="match status" value="1"/>
</dbReference>
<evidence type="ECO:0000256" key="3">
    <source>
        <dbReference type="ARBA" id="ARBA00022475"/>
    </source>
</evidence>
<proteinExistence type="predicted"/>
<evidence type="ECO:0000256" key="5">
    <source>
        <dbReference type="ARBA" id="ARBA00022989"/>
    </source>
</evidence>
<accession>A0A126V2V0</accession>
<dbReference type="InterPro" id="IPR011701">
    <property type="entry name" value="MFS"/>
</dbReference>
<dbReference type="InterPro" id="IPR004638">
    <property type="entry name" value="EmrB-like"/>
</dbReference>
<evidence type="ECO:0000256" key="4">
    <source>
        <dbReference type="ARBA" id="ARBA00022692"/>
    </source>
</evidence>
<dbReference type="EMBL" id="CP014327">
    <property type="protein sequence ID" value="AML52610.1"/>
    <property type="molecule type" value="Genomic_DNA"/>
</dbReference>
<dbReference type="Proteomes" id="UP000070371">
    <property type="component" value="Chromosome"/>
</dbReference>
<feature type="transmembrane region" description="Helical" evidence="7">
    <location>
        <begin position="140"/>
        <end position="160"/>
    </location>
</feature>
<dbReference type="InterPro" id="IPR020846">
    <property type="entry name" value="MFS_dom"/>
</dbReference>
<feature type="transmembrane region" description="Helical" evidence="7">
    <location>
        <begin position="270"/>
        <end position="297"/>
    </location>
</feature>
<dbReference type="RefSeq" id="WP_052274999.1">
    <property type="nucleotide sequence ID" value="NZ_CP014327.1"/>
</dbReference>
<keyword evidence="5 7" id="KW-1133">Transmembrane helix</keyword>
<keyword evidence="6 7" id="KW-0472">Membrane</keyword>
<dbReference type="InterPro" id="IPR036259">
    <property type="entry name" value="MFS_trans_sf"/>
</dbReference>
<dbReference type="Gene3D" id="1.20.1720.10">
    <property type="entry name" value="Multidrug resistance protein D"/>
    <property type="match status" value="1"/>
</dbReference>
<evidence type="ECO:0000256" key="1">
    <source>
        <dbReference type="ARBA" id="ARBA00004651"/>
    </source>
</evidence>
<feature type="transmembrane region" description="Helical" evidence="7">
    <location>
        <begin position="309"/>
        <end position="327"/>
    </location>
</feature>
<evidence type="ECO:0000259" key="8">
    <source>
        <dbReference type="PROSITE" id="PS50850"/>
    </source>
</evidence>
<dbReference type="Pfam" id="PF07690">
    <property type="entry name" value="MFS_1"/>
    <property type="match status" value="1"/>
</dbReference>
<feature type="transmembrane region" description="Helical" evidence="7">
    <location>
        <begin position="359"/>
        <end position="382"/>
    </location>
</feature>
<feature type="transmembrane region" description="Helical" evidence="7">
    <location>
        <begin position="83"/>
        <end position="102"/>
    </location>
</feature>
<dbReference type="CDD" id="cd17321">
    <property type="entry name" value="MFS_MMR_MDR_like"/>
    <property type="match status" value="1"/>
</dbReference>
<feature type="transmembrane region" description="Helical" evidence="7">
    <location>
        <begin position="52"/>
        <end position="71"/>
    </location>
</feature>
<evidence type="ECO:0000256" key="2">
    <source>
        <dbReference type="ARBA" id="ARBA00022448"/>
    </source>
</evidence>
<protein>
    <recommendedName>
        <fullName evidence="8">Major facilitator superfamily (MFS) profile domain-containing protein</fullName>
    </recommendedName>
</protein>
<evidence type="ECO:0000256" key="6">
    <source>
        <dbReference type="ARBA" id="ARBA00023136"/>
    </source>
</evidence>
<dbReference type="PROSITE" id="PS50850">
    <property type="entry name" value="MFS"/>
    <property type="match status" value="1"/>
</dbReference>
<keyword evidence="4 7" id="KW-0812">Transmembrane</keyword>
<feature type="transmembrane region" description="Helical" evidence="7">
    <location>
        <begin position="172"/>
        <end position="192"/>
    </location>
</feature>
<name>A0A126V2V0_9RHOB</name>